<reference evidence="1 2" key="1">
    <citation type="submission" date="2022-10" db="EMBL/GenBank/DDBJ databases">
        <title>paucibacter sp. hw8 Genome sequencing.</title>
        <authorList>
            <person name="Park S."/>
        </authorList>
    </citation>
    <scope>NUCLEOTIDE SEQUENCE [LARGE SCALE GENOMIC DNA]</scope>
    <source>
        <strain evidence="2">hw8</strain>
    </source>
</reference>
<organism evidence="1 2">
    <name type="scientific">Roseateles koreensis</name>
    <dbReference type="NCBI Taxonomy" id="2987526"/>
    <lineage>
        <taxon>Bacteria</taxon>
        <taxon>Pseudomonadati</taxon>
        <taxon>Pseudomonadota</taxon>
        <taxon>Betaproteobacteria</taxon>
        <taxon>Burkholderiales</taxon>
        <taxon>Sphaerotilaceae</taxon>
        <taxon>Roseateles</taxon>
    </lineage>
</organism>
<accession>A0ABT5KSN2</accession>
<dbReference type="RefSeq" id="WP_273596542.1">
    <property type="nucleotide sequence ID" value="NZ_JAQQXS010000007.1"/>
</dbReference>
<dbReference type="Proteomes" id="UP001219862">
    <property type="component" value="Unassembled WGS sequence"/>
</dbReference>
<protein>
    <submittedName>
        <fullName evidence="1">Uncharacterized protein</fullName>
    </submittedName>
</protein>
<keyword evidence="2" id="KW-1185">Reference proteome</keyword>
<evidence type="ECO:0000313" key="1">
    <source>
        <dbReference type="EMBL" id="MDC8785425.1"/>
    </source>
</evidence>
<comment type="caution">
    <text evidence="1">The sequence shown here is derived from an EMBL/GenBank/DDBJ whole genome shotgun (WGS) entry which is preliminary data.</text>
</comment>
<proteinExistence type="predicted"/>
<sequence length="169" mass="18463">MPVTPAVPLPELEAALDAIVQERYNQAESDAEVDALALAAEDHDYLKVRIQCLEAMLSAANNELAWIGPNASYTPAQALRRIKALCLRYPDLFNALFTVAATHPTVPREMLAMAIKQFRRDTESLSNDDVVGLLTGLVNGSNQAFDAILRTRKGADRKASALPWGKDTD</sequence>
<name>A0ABT5KSN2_9BURK</name>
<evidence type="ECO:0000313" key="2">
    <source>
        <dbReference type="Proteomes" id="UP001219862"/>
    </source>
</evidence>
<dbReference type="EMBL" id="JAQQXS010000007">
    <property type="protein sequence ID" value="MDC8785425.1"/>
    <property type="molecule type" value="Genomic_DNA"/>
</dbReference>
<gene>
    <name evidence="1" type="ORF">PRZ01_09505</name>
</gene>